<evidence type="ECO:0000256" key="4">
    <source>
        <dbReference type="ARBA" id="ARBA00022475"/>
    </source>
</evidence>
<keyword evidence="5" id="KW-0547">Nucleotide-binding</keyword>
<evidence type="ECO:0000313" key="9">
    <source>
        <dbReference type="EMBL" id="GII95338.1"/>
    </source>
</evidence>
<dbReference type="GO" id="GO:0005886">
    <property type="term" value="C:plasma membrane"/>
    <property type="evidence" value="ECO:0007669"/>
    <property type="project" value="UniProtKB-SubCell"/>
</dbReference>
<dbReference type="InterPro" id="IPR017871">
    <property type="entry name" value="ABC_transporter-like_CS"/>
</dbReference>
<name>A0A919RK99_9ACTN</name>
<dbReference type="SUPFAM" id="SSF52540">
    <property type="entry name" value="P-loop containing nucleoside triphosphate hydrolases"/>
    <property type="match status" value="1"/>
</dbReference>
<dbReference type="PROSITE" id="PS50893">
    <property type="entry name" value="ABC_TRANSPORTER_2"/>
    <property type="match status" value="1"/>
</dbReference>
<sequence>MKPDTVLSVKDMHTVFATPGGTAHAIRGVSFDLRRGERLGIVGESGAGKSALVLSLLGLVEPPGRVAGGSVWLNGRDLRTLSERQMRRVRGKEISIVFQDPLTALNPVRRIGPQVAEVLLMHGDLSRKQARERAVGLLADVELPEPEKCYAAYPHELSGGMRQRVMIAIALANSPDVLIADEPTTALDATTQAQIITLLNKVIEERGTAVVMITHNMGLVADFCDTVQVMYAGEVVEYGSRDRLLDRPAHPYTAALLASVPAMDARRDLPLPALSGLPPSLTDLPEGCAFAPRCPLEGERGLCRTTRPAPRILDGEPDRMSMCHFSAEQLALTS</sequence>
<dbReference type="RefSeq" id="WP_204030403.1">
    <property type="nucleotide sequence ID" value="NZ_BOOW01000035.1"/>
</dbReference>
<protein>
    <submittedName>
        <fullName evidence="9">Oligopeptide ABC transporter ATP-binding protein OppD</fullName>
    </submittedName>
</protein>
<dbReference type="InterPro" id="IPR003593">
    <property type="entry name" value="AAA+_ATPase"/>
</dbReference>
<evidence type="ECO:0000256" key="3">
    <source>
        <dbReference type="ARBA" id="ARBA00022448"/>
    </source>
</evidence>
<dbReference type="InterPro" id="IPR050388">
    <property type="entry name" value="ABC_Ni/Peptide_Import"/>
</dbReference>
<dbReference type="InterPro" id="IPR013563">
    <property type="entry name" value="Oligopep_ABC_C"/>
</dbReference>
<dbReference type="FunFam" id="3.40.50.300:FF:000016">
    <property type="entry name" value="Oligopeptide ABC transporter ATP-binding component"/>
    <property type="match status" value="1"/>
</dbReference>
<accession>A0A919RK99</accession>
<keyword evidence="7" id="KW-0472">Membrane</keyword>
<dbReference type="PANTHER" id="PTHR43297">
    <property type="entry name" value="OLIGOPEPTIDE TRANSPORT ATP-BINDING PROTEIN APPD"/>
    <property type="match status" value="1"/>
</dbReference>
<dbReference type="GO" id="GO:0016887">
    <property type="term" value="F:ATP hydrolysis activity"/>
    <property type="evidence" value="ECO:0007669"/>
    <property type="project" value="InterPro"/>
</dbReference>
<proteinExistence type="inferred from homology"/>
<gene>
    <name evidence="9" type="primary">oppD_4</name>
    <name evidence="9" type="ORF">Ssi02_55690</name>
</gene>
<evidence type="ECO:0000256" key="6">
    <source>
        <dbReference type="ARBA" id="ARBA00022840"/>
    </source>
</evidence>
<dbReference type="GO" id="GO:0015833">
    <property type="term" value="P:peptide transport"/>
    <property type="evidence" value="ECO:0007669"/>
    <property type="project" value="InterPro"/>
</dbReference>
<organism evidence="9 10">
    <name type="scientific">Sinosporangium siamense</name>
    <dbReference type="NCBI Taxonomy" id="1367973"/>
    <lineage>
        <taxon>Bacteria</taxon>
        <taxon>Bacillati</taxon>
        <taxon>Actinomycetota</taxon>
        <taxon>Actinomycetes</taxon>
        <taxon>Streptosporangiales</taxon>
        <taxon>Streptosporangiaceae</taxon>
        <taxon>Sinosporangium</taxon>
    </lineage>
</organism>
<comment type="subcellular location">
    <subcellularLocation>
        <location evidence="1">Cell membrane</location>
        <topology evidence="1">Peripheral membrane protein</topology>
    </subcellularLocation>
</comment>
<keyword evidence="6 9" id="KW-0067">ATP-binding</keyword>
<evidence type="ECO:0000313" key="10">
    <source>
        <dbReference type="Proteomes" id="UP000606172"/>
    </source>
</evidence>
<keyword evidence="3" id="KW-0813">Transport</keyword>
<evidence type="ECO:0000256" key="1">
    <source>
        <dbReference type="ARBA" id="ARBA00004202"/>
    </source>
</evidence>
<dbReference type="CDD" id="cd03257">
    <property type="entry name" value="ABC_NikE_OppD_transporters"/>
    <property type="match status" value="1"/>
</dbReference>
<evidence type="ECO:0000256" key="7">
    <source>
        <dbReference type="ARBA" id="ARBA00023136"/>
    </source>
</evidence>
<dbReference type="PANTHER" id="PTHR43297:SF2">
    <property type="entry name" value="DIPEPTIDE TRANSPORT ATP-BINDING PROTEIN DPPD"/>
    <property type="match status" value="1"/>
</dbReference>
<dbReference type="PROSITE" id="PS00211">
    <property type="entry name" value="ABC_TRANSPORTER_1"/>
    <property type="match status" value="1"/>
</dbReference>
<keyword evidence="4" id="KW-1003">Cell membrane</keyword>
<dbReference type="InterPro" id="IPR003439">
    <property type="entry name" value="ABC_transporter-like_ATP-bd"/>
</dbReference>
<dbReference type="GO" id="GO:0005524">
    <property type="term" value="F:ATP binding"/>
    <property type="evidence" value="ECO:0007669"/>
    <property type="project" value="UniProtKB-KW"/>
</dbReference>
<comment type="caution">
    <text evidence="9">The sequence shown here is derived from an EMBL/GenBank/DDBJ whole genome shotgun (WGS) entry which is preliminary data.</text>
</comment>
<dbReference type="NCBIfam" id="TIGR01727">
    <property type="entry name" value="oligo_HPY"/>
    <property type="match status" value="1"/>
</dbReference>
<evidence type="ECO:0000256" key="5">
    <source>
        <dbReference type="ARBA" id="ARBA00022741"/>
    </source>
</evidence>
<feature type="domain" description="ABC transporter" evidence="8">
    <location>
        <begin position="7"/>
        <end position="257"/>
    </location>
</feature>
<dbReference type="SMART" id="SM00382">
    <property type="entry name" value="AAA"/>
    <property type="match status" value="1"/>
</dbReference>
<dbReference type="Pfam" id="PF08352">
    <property type="entry name" value="oligo_HPY"/>
    <property type="match status" value="1"/>
</dbReference>
<dbReference type="InterPro" id="IPR027417">
    <property type="entry name" value="P-loop_NTPase"/>
</dbReference>
<dbReference type="Gene3D" id="3.40.50.300">
    <property type="entry name" value="P-loop containing nucleotide triphosphate hydrolases"/>
    <property type="match status" value="1"/>
</dbReference>
<reference evidence="9" key="1">
    <citation type="submission" date="2021-01" db="EMBL/GenBank/DDBJ databases">
        <title>Whole genome shotgun sequence of Sinosporangium siamense NBRC 109515.</title>
        <authorList>
            <person name="Komaki H."/>
            <person name="Tamura T."/>
        </authorList>
    </citation>
    <scope>NUCLEOTIDE SEQUENCE</scope>
    <source>
        <strain evidence="9">NBRC 109515</strain>
    </source>
</reference>
<dbReference type="Proteomes" id="UP000606172">
    <property type="component" value="Unassembled WGS sequence"/>
</dbReference>
<keyword evidence="10" id="KW-1185">Reference proteome</keyword>
<dbReference type="EMBL" id="BOOW01000035">
    <property type="protein sequence ID" value="GII95338.1"/>
    <property type="molecule type" value="Genomic_DNA"/>
</dbReference>
<evidence type="ECO:0000256" key="2">
    <source>
        <dbReference type="ARBA" id="ARBA00005417"/>
    </source>
</evidence>
<comment type="similarity">
    <text evidence="2">Belongs to the ABC transporter superfamily.</text>
</comment>
<evidence type="ECO:0000259" key="8">
    <source>
        <dbReference type="PROSITE" id="PS50893"/>
    </source>
</evidence>
<dbReference type="Pfam" id="PF00005">
    <property type="entry name" value="ABC_tran"/>
    <property type="match status" value="1"/>
</dbReference>
<dbReference type="AlphaFoldDB" id="A0A919RK99"/>